<dbReference type="OrthoDB" id="9767994at2"/>
<dbReference type="Pfam" id="PF20256">
    <property type="entry name" value="MoCoBD_2"/>
    <property type="match status" value="2"/>
</dbReference>
<dbReference type="InterPro" id="IPR046867">
    <property type="entry name" value="AldOxase/xan_DH_MoCoBD2"/>
</dbReference>
<keyword evidence="1" id="KW-0732">Signal</keyword>
<protein>
    <recommendedName>
        <fullName evidence="2">Aldehyde oxidase/xanthine dehydrogenase a/b hammerhead domain-containing protein</fullName>
    </recommendedName>
</protein>
<organism evidence="3 4">
    <name type="scientific">Phenylobacterium kunshanense</name>
    <dbReference type="NCBI Taxonomy" id="1445034"/>
    <lineage>
        <taxon>Bacteria</taxon>
        <taxon>Pseudomonadati</taxon>
        <taxon>Pseudomonadota</taxon>
        <taxon>Alphaproteobacteria</taxon>
        <taxon>Caulobacterales</taxon>
        <taxon>Caulobacteraceae</taxon>
        <taxon>Phenylobacterium</taxon>
    </lineage>
</organism>
<evidence type="ECO:0000313" key="3">
    <source>
        <dbReference type="EMBL" id="RAK64864.1"/>
    </source>
</evidence>
<evidence type="ECO:0000256" key="1">
    <source>
        <dbReference type="SAM" id="SignalP"/>
    </source>
</evidence>
<dbReference type="InterPro" id="IPR006311">
    <property type="entry name" value="TAT_signal"/>
</dbReference>
<feature type="signal peptide" evidence="1">
    <location>
        <begin position="1"/>
        <end position="30"/>
    </location>
</feature>
<dbReference type="Proteomes" id="UP000249524">
    <property type="component" value="Unassembled WGS sequence"/>
</dbReference>
<dbReference type="InterPro" id="IPR000674">
    <property type="entry name" value="Ald_Oxase/Xan_DH_a/b"/>
</dbReference>
<dbReference type="EMBL" id="QFYS01000005">
    <property type="protein sequence ID" value="RAK64864.1"/>
    <property type="molecule type" value="Genomic_DNA"/>
</dbReference>
<dbReference type="PROSITE" id="PS51318">
    <property type="entry name" value="TAT"/>
    <property type="match status" value="1"/>
</dbReference>
<dbReference type="InterPro" id="IPR012368">
    <property type="entry name" value="OxRdtase_Mopterin-bd_su_IorB"/>
</dbReference>
<keyword evidence="4" id="KW-1185">Reference proteome</keyword>
<sequence>MEMKVSRRGLLATLGGAGLTLGLSAGGVVAAPAETVTLSDWVRIAPDGGVTLYTSVQEMGQGAWCVHARILAEELGLDWAKVRVEQAPPLPVYGIFSPGYATGGSASVREMYGKLRKVGAAARTMLVEAAAERWNAPADDCTVRGGRVVHVASGRSLGFGELAEAAATRPVPQDPTLKPRSDWSVIGRDLPRKDLPGKVDGSAVYATDVKLPGLLTATIRQAPQFGAKLKSVDPAPALAIPGVRKVLEMRGVSITVPGWNQPVDLPDAVIVVADGFWPAKKGLEALAPEWAEASDAPDTVGLLAQLKTAALTRAEVATPRRDYAPGEREALQKTLAAAADAALAAADRTIERDYTSPLLAHAPMEPLSAAARMTADGGVEAWGGFQNTSGLRRAAAAMVGVPIEKVDAHTLFSGGSFGRRYKNDFGLQAIWAARAAGAPVKLIWSREEDIRQDWYRPAGFQRLTAGLKGGRVSGFRVVGSNNNANYTRDMVSGPPHDLIQYEVPGMVMAGAFVASPVPGGPWRSVLHTGNAFAVECFLDELAHETGVDPLAFRRPLLAKSPRALRAMEHAVKAARWGRRLPKGQGLGLAVWSSFQSVCAQVVQVRVTNDQVRAEQVWCAFDCGTAVNPDGVRAQGESSIILALSSAATGEINLDAGRVVESNFHDYPHLILAQTPKITIDLLETREAAPGGAGEPMTPPLMPALANAIFAATGRRLRTLPLTKAGLTLV</sequence>
<accession>A0A328BGA2</accession>
<dbReference type="SUPFAM" id="SSF56003">
    <property type="entry name" value="Molybdenum cofactor-binding domain"/>
    <property type="match status" value="2"/>
</dbReference>
<dbReference type="AlphaFoldDB" id="A0A328BGA2"/>
<dbReference type="InterPro" id="IPR037165">
    <property type="entry name" value="AldOxase/xan_DH_Mopterin-bd_sf"/>
</dbReference>
<dbReference type="InterPro" id="IPR008274">
    <property type="entry name" value="AldOxase/xan_DH_MoCoBD1"/>
</dbReference>
<feature type="domain" description="Aldehyde oxidase/xanthine dehydrogenase a/b hammerhead" evidence="2">
    <location>
        <begin position="200"/>
        <end position="294"/>
    </location>
</feature>
<feature type="chain" id="PRO_5016304420" description="Aldehyde oxidase/xanthine dehydrogenase a/b hammerhead domain-containing protein" evidence="1">
    <location>
        <begin position="31"/>
        <end position="729"/>
    </location>
</feature>
<dbReference type="PANTHER" id="PTHR47495">
    <property type="entry name" value="ALDEHYDE DEHYDROGENASE"/>
    <property type="match status" value="1"/>
</dbReference>
<gene>
    <name evidence="3" type="ORF">DJ019_12680</name>
</gene>
<dbReference type="Gene3D" id="3.30.365.10">
    <property type="entry name" value="Aldehyde oxidase/xanthine dehydrogenase, molybdopterin binding domain"/>
    <property type="match status" value="4"/>
</dbReference>
<dbReference type="Pfam" id="PF02738">
    <property type="entry name" value="MoCoBD_1"/>
    <property type="match status" value="1"/>
</dbReference>
<evidence type="ECO:0000313" key="4">
    <source>
        <dbReference type="Proteomes" id="UP000249524"/>
    </source>
</evidence>
<evidence type="ECO:0000259" key="2">
    <source>
        <dbReference type="SMART" id="SM01008"/>
    </source>
</evidence>
<name>A0A328BGA2_9CAUL</name>
<dbReference type="GO" id="GO:0016491">
    <property type="term" value="F:oxidoreductase activity"/>
    <property type="evidence" value="ECO:0007669"/>
    <property type="project" value="InterPro"/>
</dbReference>
<proteinExistence type="predicted"/>
<dbReference type="SMART" id="SM01008">
    <property type="entry name" value="Ald_Xan_dh_C"/>
    <property type="match status" value="1"/>
</dbReference>
<dbReference type="Gene3D" id="3.90.1170.50">
    <property type="entry name" value="Aldehyde oxidase/xanthine dehydrogenase, a/b hammerhead"/>
    <property type="match status" value="1"/>
</dbReference>
<reference evidence="3 4" key="1">
    <citation type="submission" date="2018-05" db="EMBL/GenBank/DDBJ databases">
        <authorList>
            <person name="Lanie J.A."/>
            <person name="Ng W.-L."/>
            <person name="Kazmierczak K.M."/>
            <person name="Andrzejewski T.M."/>
            <person name="Davidsen T.M."/>
            <person name="Wayne K.J."/>
            <person name="Tettelin H."/>
            <person name="Glass J.I."/>
            <person name="Rusch D."/>
            <person name="Podicherti R."/>
            <person name="Tsui H.-C.T."/>
            <person name="Winkler M.E."/>
        </authorList>
    </citation>
    <scope>NUCLEOTIDE SEQUENCE [LARGE SCALE GENOMIC DNA]</scope>
    <source>
        <strain evidence="3 4">BUT-10</strain>
    </source>
</reference>
<dbReference type="InterPro" id="IPR052516">
    <property type="entry name" value="N-heterocyclic_Hydroxylase"/>
</dbReference>
<comment type="caution">
    <text evidence="3">The sequence shown here is derived from an EMBL/GenBank/DDBJ whole genome shotgun (WGS) entry which is preliminary data.</text>
</comment>
<dbReference type="PIRSF" id="PIRSF036389">
    <property type="entry name" value="IOR_B"/>
    <property type="match status" value="1"/>
</dbReference>
<dbReference type="PANTHER" id="PTHR47495:SF1">
    <property type="entry name" value="BLL3820 PROTEIN"/>
    <property type="match status" value="1"/>
</dbReference>